<evidence type="ECO:0000313" key="5">
    <source>
        <dbReference type="Proteomes" id="UP001302367"/>
    </source>
</evidence>
<dbReference type="OrthoDB" id="4149149at2759"/>
<evidence type="ECO:0000256" key="1">
    <source>
        <dbReference type="SAM" id="MobiDB-lite"/>
    </source>
</evidence>
<feature type="compositionally biased region" description="Basic and acidic residues" evidence="1">
    <location>
        <begin position="296"/>
        <end position="305"/>
    </location>
</feature>
<protein>
    <submittedName>
        <fullName evidence="2">Uncharacterized protein</fullName>
    </submittedName>
</protein>
<dbReference type="Proteomes" id="UP000230605">
    <property type="component" value="Chromosome 2"/>
</dbReference>
<keyword evidence="5" id="KW-1185">Reference proteome</keyword>
<evidence type="ECO:0000313" key="3">
    <source>
        <dbReference type="EMBL" id="WPA98134.1"/>
    </source>
</evidence>
<name>A0A2G5HXL4_CERBT</name>
<feature type="region of interest" description="Disordered" evidence="1">
    <location>
        <begin position="287"/>
        <end position="308"/>
    </location>
</feature>
<dbReference type="EMBL" id="CP134185">
    <property type="protein sequence ID" value="WPA98134.1"/>
    <property type="molecule type" value="Genomic_DNA"/>
</dbReference>
<reference evidence="3 5" key="2">
    <citation type="submission" date="2023-09" db="EMBL/GenBank/DDBJ databases">
        <title>Complete-Gapless Cercospora beticola genome.</title>
        <authorList>
            <person name="Wyatt N.A."/>
            <person name="Spanner R.E."/>
            <person name="Bolton M.D."/>
        </authorList>
    </citation>
    <scope>NUCLEOTIDE SEQUENCE [LARGE SCALE GENOMIC DNA]</scope>
    <source>
        <strain evidence="3">Cb09-40</strain>
    </source>
</reference>
<dbReference type="AlphaFoldDB" id="A0A2G5HXL4"/>
<sequence>MSTDEYGIHEKEMLGQEEQQEQRQENGVEDKNRVRPSDHSHAAIQSRQMEDLGTALEVDHMILDFLCFQAINACFESRRSPPINDRLELQACLAQVDQFFLLFKGRYPTYRPDPELHFRQQLLQLVVLVTQRFRRCSATPVRSSLTALRAANQARARAWIGDASRLPTAAYNVRPFDEALPISTTEMEENRSLILEALGIPAEDDAYEDNFYGTSECVGLLDLLPLFMRVSAACHTMFECPPTKKWMELAAGWMLQGCLEQYLIFGASGSDAIDEAFAWGPGENLDLPMDEDTEEGHDTRQRNKSQDPFCLGLENDDTQLWQTIKSRALNTILSAEKQYWKDVASHLAAVWDKSSPAQAEKEITEFLVDLAECIPEPVLVQLQKGQLQGMTRSQTQSFIRSCGVDVAEILACIDGPG</sequence>
<feature type="region of interest" description="Disordered" evidence="1">
    <location>
        <begin position="1"/>
        <end position="44"/>
    </location>
</feature>
<gene>
    <name evidence="2" type="ORF">CB0940_05573</name>
    <name evidence="3" type="ORF">RHO25_002745</name>
</gene>
<dbReference type="Proteomes" id="UP001302367">
    <property type="component" value="Chromosome 2"/>
</dbReference>
<evidence type="ECO:0000313" key="4">
    <source>
        <dbReference type="Proteomes" id="UP000230605"/>
    </source>
</evidence>
<proteinExistence type="predicted"/>
<organism evidence="2 4">
    <name type="scientific">Cercospora beticola</name>
    <name type="common">Sugarbeet leaf spot fungus</name>
    <dbReference type="NCBI Taxonomy" id="122368"/>
    <lineage>
        <taxon>Eukaryota</taxon>
        <taxon>Fungi</taxon>
        <taxon>Dikarya</taxon>
        <taxon>Ascomycota</taxon>
        <taxon>Pezizomycotina</taxon>
        <taxon>Dothideomycetes</taxon>
        <taxon>Dothideomycetidae</taxon>
        <taxon>Mycosphaerellales</taxon>
        <taxon>Mycosphaerellaceae</taxon>
        <taxon>Cercospora</taxon>
    </lineage>
</organism>
<feature type="compositionally biased region" description="Basic and acidic residues" evidence="1">
    <location>
        <begin position="1"/>
        <end position="41"/>
    </location>
</feature>
<accession>A0A2G5HXL4</accession>
<reference evidence="2 4" key="1">
    <citation type="submission" date="2015-10" db="EMBL/GenBank/DDBJ databases">
        <title>The cercosporin biosynthetic gene cluster was horizontally transferred to several fungal lineages and shown to be expanded in Cercospora beticola based on microsynteny with recipient genomes.</title>
        <authorList>
            <person name="De Jonge R."/>
            <person name="Ebert M.K."/>
            <person name="Suttle J.C."/>
            <person name="Jurick Ii W.M."/>
            <person name="Secor G.A."/>
            <person name="Thomma B.P."/>
            <person name="Van De Peer Y."/>
            <person name="Bolton M.D."/>
        </authorList>
    </citation>
    <scope>NUCLEOTIDE SEQUENCE [LARGE SCALE GENOMIC DNA]</scope>
    <source>
        <strain evidence="2 4">09-40</strain>
    </source>
</reference>
<evidence type="ECO:0000313" key="2">
    <source>
        <dbReference type="EMBL" id="PIA97260.1"/>
    </source>
</evidence>
<dbReference type="EMBL" id="LKMD01000102">
    <property type="protein sequence ID" value="PIA97260.1"/>
    <property type="molecule type" value="Genomic_DNA"/>
</dbReference>